<protein>
    <recommendedName>
        <fullName evidence="10">D-xylose-proton symporter</fullName>
    </recommendedName>
    <alternativeName>
        <fullName evidence="11">D-xylose transporter</fullName>
    </alternativeName>
</protein>
<dbReference type="PANTHER" id="PTHR48020:SF12">
    <property type="entry name" value="PROTON MYO-INOSITOL COTRANSPORTER"/>
    <property type="match status" value="1"/>
</dbReference>
<feature type="transmembrane region" description="Helical" evidence="13">
    <location>
        <begin position="320"/>
        <end position="340"/>
    </location>
</feature>
<dbReference type="InterPro" id="IPR003663">
    <property type="entry name" value="Sugar/inositol_transpt"/>
</dbReference>
<evidence type="ECO:0000256" key="6">
    <source>
        <dbReference type="ARBA" id="ARBA00022692"/>
    </source>
</evidence>
<keyword evidence="6 13" id="KW-0812">Transmembrane</keyword>
<feature type="domain" description="Major facilitator superfamily (MFS) profile" evidence="14">
    <location>
        <begin position="8"/>
        <end position="442"/>
    </location>
</feature>
<feature type="transmembrane region" description="Helical" evidence="13">
    <location>
        <begin position="132"/>
        <end position="151"/>
    </location>
</feature>
<dbReference type="Pfam" id="PF00083">
    <property type="entry name" value="Sugar_tr"/>
    <property type="match status" value="1"/>
</dbReference>
<accession>A0A1S8YIX8</accession>
<evidence type="ECO:0000256" key="8">
    <source>
        <dbReference type="ARBA" id="ARBA00023136"/>
    </source>
</evidence>
<evidence type="ECO:0000256" key="7">
    <source>
        <dbReference type="ARBA" id="ARBA00022989"/>
    </source>
</evidence>
<dbReference type="NCBIfam" id="TIGR00879">
    <property type="entry name" value="SP"/>
    <property type="match status" value="1"/>
</dbReference>
<comment type="catalytic activity">
    <reaction evidence="9">
        <text>D-xylose(in) + H(+)(in) = D-xylose(out) + H(+)(out)</text>
        <dbReference type="Rhea" id="RHEA:28959"/>
        <dbReference type="ChEBI" id="CHEBI:15378"/>
        <dbReference type="ChEBI" id="CHEBI:53455"/>
    </reaction>
    <physiologicalReaction direction="right-to-left" evidence="9">
        <dbReference type="Rhea" id="RHEA:28961"/>
    </physiologicalReaction>
</comment>
<evidence type="ECO:0000256" key="12">
    <source>
        <dbReference type="RuleBase" id="RU003346"/>
    </source>
</evidence>
<keyword evidence="7 13" id="KW-1133">Transmembrane helix</keyword>
<keyword evidence="8 13" id="KW-0472">Membrane</keyword>
<dbReference type="InterPro" id="IPR020846">
    <property type="entry name" value="MFS_dom"/>
</dbReference>
<dbReference type="PANTHER" id="PTHR48020">
    <property type="entry name" value="PROTON MYO-INOSITOL COTRANSPORTER"/>
    <property type="match status" value="1"/>
</dbReference>
<dbReference type="SUPFAM" id="SSF103473">
    <property type="entry name" value="MFS general substrate transporter"/>
    <property type="match status" value="1"/>
</dbReference>
<feature type="transmembrane region" description="Helical" evidence="13">
    <location>
        <begin position="382"/>
        <end position="400"/>
    </location>
</feature>
<dbReference type="InterPro" id="IPR005828">
    <property type="entry name" value="MFS_sugar_transport-like"/>
</dbReference>
<evidence type="ECO:0000256" key="11">
    <source>
        <dbReference type="ARBA" id="ARBA00076792"/>
    </source>
</evidence>
<evidence type="ECO:0000256" key="10">
    <source>
        <dbReference type="ARBA" id="ARBA00070440"/>
    </source>
</evidence>
<evidence type="ECO:0000256" key="1">
    <source>
        <dbReference type="ARBA" id="ARBA00004651"/>
    </source>
</evidence>
<feature type="transmembrane region" description="Helical" evidence="13">
    <location>
        <begin position="98"/>
        <end position="120"/>
    </location>
</feature>
<evidence type="ECO:0000256" key="2">
    <source>
        <dbReference type="ARBA" id="ARBA00010992"/>
    </source>
</evidence>
<comment type="subcellular location">
    <subcellularLocation>
        <location evidence="1">Cell membrane</location>
        <topology evidence="1">Multi-pass membrane protein</topology>
    </subcellularLocation>
</comment>
<keyword evidence="4" id="KW-1003">Cell membrane</keyword>
<dbReference type="AlphaFoldDB" id="A0A1S8YIX8"/>
<proteinExistence type="inferred from homology"/>
<feature type="transmembrane region" description="Helical" evidence="13">
    <location>
        <begin position="420"/>
        <end position="438"/>
    </location>
</feature>
<evidence type="ECO:0000313" key="16">
    <source>
        <dbReference type="Proteomes" id="UP000190667"/>
    </source>
</evidence>
<feature type="transmembrane region" description="Helical" evidence="13">
    <location>
        <begin position="74"/>
        <end position="92"/>
    </location>
</feature>
<name>A0A1S8YIX8_9GAMM</name>
<dbReference type="GO" id="GO:0022857">
    <property type="term" value="F:transmembrane transporter activity"/>
    <property type="evidence" value="ECO:0007669"/>
    <property type="project" value="InterPro"/>
</dbReference>
<dbReference type="InterPro" id="IPR036259">
    <property type="entry name" value="MFS_trans_sf"/>
</dbReference>
<dbReference type="InterPro" id="IPR050814">
    <property type="entry name" value="Myo-inositol_Transporter"/>
</dbReference>
<comment type="caution">
    <text evidence="15">The sequence shown here is derived from an EMBL/GenBank/DDBJ whole genome shotgun (WGS) entry which is preliminary data.</text>
</comment>
<feature type="transmembrane region" description="Helical" evidence="13">
    <location>
        <begin position="43"/>
        <end position="62"/>
    </location>
</feature>
<evidence type="ECO:0000256" key="4">
    <source>
        <dbReference type="ARBA" id="ARBA00022475"/>
    </source>
</evidence>
<dbReference type="OrthoDB" id="5368493at2"/>
<keyword evidence="3 12" id="KW-0813">Transport</keyword>
<dbReference type="STRING" id="1926881.BTJ39_17580"/>
<evidence type="ECO:0000256" key="9">
    <source>
        <dbReference type="ARBA" id="ARBA00050593"/>
    </source>
</evidence>
<feature type="transmembrane region" description="Helical" evidence="13">
    <location>
        <begin position="346"/>
        <end position="370"/>
    </location>
</feature>
<comment type="similarity">
    <text evidence="2 12">Belongs to the major facilitator superfamily. Sugar transporter (TC 2.A.1.1) family.</text>
</comment>
<dbReference type="PROSITE" id="PS50850">
    <property type="entry name" value="MFS"/>
    <property type="match status" value="1"/>
</dbReference>
<reference evidence="15 16" key="1">
    <citation type="submission" date="2016-12" db="EMBL/GenBank/DDBJ databases">
        <title>Izhakiella australiana sp. nov. of genus Izhakiella isolated from Australian desert.</title>
        <authorList>
            <person name="Ji M."/>
        </authorList>
    </citation>
    <scope>NUCLEOTIDE SEQUENCE [LARGE SCALE GENOMIC DNA]</scope>
    <source>
        <strain evidence="15 16">D4N98</strain>
    </source>
</reference>
<dbReference type="Proteomes" id="UP000190667">
    <property type="component" value="Unassembled WGS sequence"/>
</dbReference>
<dbReference type="PRINTS" id="PR00171">
    <property type="entry name" value="SUGRTRNSPORT"/>
</dbReference>
<feature type="transmembrane region" description="Helical" evidence="13">
    <location>
        <begin position="289"/>
        <end position="308"/>
    </location>
</feature>
<evidence type="ECO:0000256" key="5">
    <source>
        <dbReference type="ARBA" id="ARBA00022597"/>
    </source>
</evidence>
<evidence type="ECO:0000313" key="15">
    <source>
        <dbReference type="EMBL" id="OON38666.1"/>
    </source>
</evidence>
<dbReference type="Gene3D" id="1.20.1250.20">
    <property type="entry name" value="MFS general substrate transporter like domains"/>
    <property type="match status" value="2"/>
</dbReference>
<dbReference type="FunFam" id="1.20.1250.20:FF:000122">
    <property type="entry name" value="D-xylose transporter XylE"/>
    <property type="match status" value="1"/>
</dbReference>
<dbReference type="RefSeq" id="WP_078003990.1">
    <property type="nucleotide sequence ID" value="NZ_MRUL01000014.1"/>
</dbReference>
<evidence type="ECO:0000259" key="14">
    <source>
        <dbReference type="PROSITE" id="PS50850"/>
    </source>
</evidence>
<evidence type="ECO:0000256" key="3">
    <source>
        <dbReference type="ARBA" id="ARBA00022448"/>
    </source>
</evidence>
<keyword evidence="5" id="KW-0762">Sugar transport</keyword>
<dbReference type="EMBL" id="MRUL01000014">
    <property type="protein sequence ID" value="OON38666.1"/>
    <property type="molecule type" value="Genomic_DNA"/>
</dbReference>
<sequence length="468" mass="51438">MKTVNFQLALIVSLGGLLFGYDTAVIAGAIKNLTLYFSLSDGETGWAVSSALVGCMAGGLIGQYLTDRWGRKKALIFTAWLIFIAAIGTAVPRTFSELVLFRIAGGVGIGMASLAAPVYISEISAKEVRGKMSGLYQLMISGGMLLVYIVNTLISELSDSPQWAINASWRWMFASEIIPAALFLALLYRVPESPRWLVKKRRDAEAASVLRQINGPQCEAESLIRQIRATFEDSQGKVIREPLLAKHNRRVVFAVLCMATLANLCGINAVLYYGNVLVESIGIASEKTAFWQQVIIGLAFFLAAAWAVKEVENIGRRKLLLYGNLGCLASILLLGVLVWMKITSLWMLGIIVVYILLFGGTVGPVLWIILPELSPNAIRDRLMALAVFLIWAANFVVAQTFPLMNGDPWLRATFNGGFPFLAYGFFCLLWYLLTLFFIPETRNKTLEQISSEMQRGVGNTSPATPQRG</sequence>
<evidence type="ECO:0000256" key="13">
    <source>
        <dbReference type="SAM" id="Phobius"/>
    </source>
</evidence>
<organism evidence="15 16">
    <name type="scientific">Izhakiella australiensis</name>
    <dbReference type="NCBI Taxonomy" id="1926881"/>
    <lineage>
        <taxon>Bacteria</taxon>
        <taxon>Pseudomonadati</taxon>
        <taxon>Pseudomonadota</taxon>
        <taxon>Gammaproteobacteria</taxon>
        <taxon>Enterobacterales</taxon>
        <taxon>Erwiniaceae</taxon>
        <taxon>Izhakiella</taxon>
    </lineage>
</organism>
<gene>
    <name evidence="15" type="ORF">BTJ39_17580</name>
</gene>
<keyword evidence="16" id="KW-1185">Reference proteome</keyword>
<dbReference type="GO" id="GO:0005886">
    <property type="term" value="C:plasma membrane"/>
    <property type="evidence" value="ECO:0007669"/>
    <property type="project" value="UniProtKB-SubCell"/>
</dbReference>
<feature type="transmembrane region" description="Helical" evidence="13">
    <location>
        <begin position="171"/>
        <end position="190"/>
    </location>
</feature>
<feature type="transmembrane region" description="Helical" evidence="13">
    <location>
        <begin position="251"/>
        <end position="274"/>
    </location>
</feature>